<dbReference type="EMBL" id="GL876970">
    <property type="protein sequence ID" value="KLU87151.1"/>
    <property type="molecule type" value="Genomic_DNA"/>
</dbReference>
<dbReference type="EMBL" id="ADBL01001480">
    <property type="status" value="NOT_ANNOTATED_CDS"/>
    <property type="molecule type" value="Genomic_DNA"/>
</dbReference>
<sequence length="128" mass="14078">MEADISITVTWLSGTERGAGSPAYPLQHTSGKALLVQREACLPLPWHAILSWAWPPLLSRSCSMSRARARLPTYLRFGLPVLEGELDVFVYPLPLLLHPDRDGADRYSRNSGADESRTPGAVGHVDSR</sequence>
<reference evidence="2" key="3">
    <citation type="submission" date="2011-03" db="EMBL/GenBank/DDBJ databases">
        <title>Annotation of Magnaporthe poae ATCC 64411.</title>
        <authorList>
            <person name="Ma L.-J."/>
            <person name="Dead R."/>
            <person name="Young S.K."/>
            <person name="Zeng Q."/>
            <person name="Gargeya S."/>
            <person name="Fitzgerald M."/>
            <person name="Haas B."/>
            <person name="Abouelleil A."/>
            <person name="Alvarado L."/>
            <person name="Arachchi H.M."/>
            <person name="Berlin A."/>
            <person name="Brown A."/>
            <person name="Chapman S.B."/>
            <person name="Chen Z."/>
            <person name="Dunbar C."/>
            <person name="Freedman E."/>
            <person name="Gearin G."/>
            <person name="Gellesch M."/>
            <person name="Goldberg J."/>
            <person name="Griggs A."/>
            <person name="Gujja S."/>
            <person name="Heiman D."/>
            <person name="Howarth C."/>
            <person name="Larson L."/>
            <person name="Lui A."/>
            <person name="MacDonald P.J.P."/>
            <person name="Mehta T."/>
            <person name="Montmayeur A."/>
            <person name="Murphy C."/>
            <person name="Neiman D."/>
            <person name="Pearson M."/>
            <person name="Priest M."/>
            <person name="Roberts A."/>
            <person name="Saif S."/>
            <person name="Shea T."/>
            <person name="Shenoy N."/>
            <person name="Sisk P."/>
            <person name="Stolte C."/>
            <person name="Sykes S."/>
            <person name="Yandava C."/>
            <person name="Wortman J."/>
            <person name="Nusbaum C."/>
            <person name="Birren B."/>
        </authorList>
    </citation>
    <scope>NUCLEOTIDE SEQUENCE</scope>
    <source>
        <strain evidence="2">ATCC 64411</strain>
    </source>
</reference>
<gene>
    <name evidence="2" type="ORF">MAPG_06155</name>
</gene>
<protein>
    <submittedName>
        <fullName evidence="2 3">Uncharacterized protein</fullName>
    </submittedName>
</protein>
<evidence type="ECO:0000313" key="2">
    <source>
        <dbReference type="EMBL" id="KLU87151.1"/>
    </source>
</evidence>
<organism evidence="3 4">
    <name type="scientific">Magnaporthiopsis poae (strain ATCC 64411 / 73-15)</name>
    <name type="common">Kentucky bluegrass fungus</name>
    <name type="synonym">Magnaporthe poae</name>
    <dbReference type="NCBI Taxonomy" id="644358"/>
    <lineage>
        <taxon>Eukaryota</taxon>
        <taxon>Fungi</taxon>
        <taxon>Dikarya</taxon>
        <taxon>Ascomycota</taxon>
        <taxon>Pezizomycotina</taxon>
        <taxon>Sordariomycetes</taxon>
        <taxon>Sordariomycetidae</taxon>
        <taxon>Magnaporthales</taxon>
        <taxon>Magnaporthaceae</taxon>
        <taxon>Magnaporthiopsis</taxon>
    </lineage>
</organism>
<dbReference type="EnsemblFungi" id="MAPG_06155T0">
    <property type="protein sequence ID" value="MAPG_06155T0"/>
    <property type="gene ID" value="MAPG_06155"/>
</dbReference>
<reference evidence="4" key="1">
    <citation type="submission" date="2010-05" db="EMBL/GenBank/DDBJ databases">
        <title>The genome sequence of Magnaporthe poae strain ATCC 64411.</title>
        <authorList>
            <person name="Ma L.-J."/>
            <person name="Dead R."/>
            <person name="Young S."/>
            <person name="Zeng Q."/>
            <person name="Koehrsen M."/>
            <person name="Alvarado L."/>
            <person name="Berlin A."/>
            <person name="Chapman S.B."/>
            <person name="Chen Z."/>
            <person name="Freedman E."/>
            <person name="Gellesch M."/>
            <person name="Goldberg J."/>
            <person name="Griggs A."/>
            <person name="Gujja S."/>
            <person name="Heilman E.R."/>
            <person name="Heiman D."/>
            <person name="Hepburn T."/>
            <person name="Howarth C."/>
            <person name="Jen D."/>
            <person name="Larson L."/>
            <person name="Mehta T."/>
            <person name="Neiman D."/>
            <person name="Pearson M."/>
            <person name="Roberts A."/>
            <person name="Saif S."/>
            <person name="Shea T."/>
            <person name="Shenoy N."/>
            <person name="Sisk P."/>
            <person name="Stolte C."/>
            <person name="Sykes S."/>
            <person name="Walk T."/>
            <person name="White J."/>
            <person name="Yandava C."/>
            <person name="Haas B."/>
            <person name="Nusbaum C."/>
            <person name="Birren B."/>
        </authorList>
    </citation>
    <scope>NUCLEOTIDE SEQUENCE [LARGE SCALE GENOMIC DNA]</scope>
    <source>
        <strain evidence="4">ATCC 64411 / 73-15</strain>
    </source>
</reference>
<feature type="compositionally biased region" description="Basic and acidic residues" evidence="1">
    <location>
        <begin position="104"/>
        <end position="117"/>
    </location>
</feature>
<dbReference type="AlphaFoldDB" id="A0A0C4E1A1"/>
<reference evidence="2" key="2">
    <citation type="submission" date="2010-05" db="EMBL/GenBank/DDBJ databases">
        <title>The Genome Sequence of Magnaporthe poae strain ATCC 64411.</title>
        <authorList>
            <consortium name="The Broad Institute Genome Sequencing Platform"/>
            <consortium name="Broad Institute Genome Sequencing Center for Infectious Disease"/>
            <person name="Ma L.-J."/>
            <person name="Dead R."/>
            <person name="Young S."/>
            <person name="Zeng Q."/>
            <person name="Koehrsen M."/>
            <person name="Alvarado L."/>
            <person name="Berlin A."/>
            <person name="Chapman S.B."/>
            <person name="Chen Z."/>
            <person name="Freedman E."/>
            <person name="Gellesch M."/>
            <person name="Goldberg J."/>
            <person name="Griggs A."/>
            <person name="Gujja S."/>
            <person name="Heilman E.R."/>
            <person name="Heiman D."/>
            <person name="Hepburn T."/>
            <person name="Howarth C."/>
            <person name="Jen D."/>
            <person name="Larson L."/>
            <person name="Mehta T."/>
            <person name="Neiman D."/>
            <person name="Pearson M."/>
            <person name="Roberts A."/>
            <person name="Saif S."/>
            <person name="Shea T."/>
            <person name="Shenoy N."/>
            <person name="Sisk P."/>
            <person name="Stolte C."/>
            <person name="Sykes S."/>
            <person name="Walk T."/>
            <person name="White J."/>
            <person name="Yandava C."/>
            <person name="Haas B."/>
            <person name="Nusbaum C."/>
            <person name="Birren B."/>
        </authorList>
    </citation>
    <scope>NUCLEOTIDE SEQUENCE</scope>
    <source>
        <strain evidence="2">ATCC 64411</strain>
    </source>
</reference>
<accession>A0A0C4E1A1</accession>
<proteinExistence type="predicted"/>
<evidence type="ECO:0000256" key="1">
    <source>
        <dbReference type="SAM" id="MobiDB-lite"/>
    </source>
</evidence>
<reference evidence="3" key="4">
    <citation type="journal article" date="2015" name="G3 (Bethesda)">
        <title>Genome sequences of three phytopathogenic species of the Magnaporthaceae family of fungi.</title>
        <authorList>
            <person name="Okagaki L.H."/>
            <person name="Nunes C.C."/>
            <person name="Sailsbery J."/>
            <person name="Clay B."/>
            <person name="Brown D."/>
            <person name="John T."/>
            <person name="Oh Y."/>
            <person name="Young N."/>
            <person name="Fitzgerald M."/>
            <person name="Haas B.J."/>
            <person name="Zeng Q."/>
            <person name="Young S."/>
            <person name="Adiconis X."/>
            <person name="Fan L."/>
            <person name="Levin J.Z."/>
            <person name="Mitchell T.K."/>
            <person name="Okubara P.A."/>
            <person name="Farman M.L."/>
            <person name="Kohn L.M."/>
            <person name="Birren B."/>
            <person name="Ma L.-J."/>
            <person name="Dean R.A."/>
        </authorList>
    </citation>
    <scope>NUCLEOTIDE SEQUENCE</scope>
    <source>
        <strain evidence="3">ATCC 64411 / 73-15</strain>
    </source>
</reference>
<dbReference type="VEuPathDB" id="FungiDB:MAPG_06155"/>
<reference evidence="3" key="5">
    <citation type="submission" date="2015-06" db="UniProtKB">
        <authorList>
            <consortium name="EnsemblFungi"/>
        </authorList>
    </citation>
    <scope>IDENTIFICATION</scope>
    <source>
        <strain evidence="3">ATCC 64411</strain>
    </source>
</reference>
<evidence type="ECO:0000313" key="4">
    <source>
        <dbReference type="Proteomes" id="UP000011715"/>
    </source>
</evidence>
<name>A0A0C4E1A1_MAGP6</name>
<feature type="region of interest" description="Disordered" evidence="1">
    <location>
        <begin position="104"/>
        <end position="128"/>
    </location>
</feature>
<dbReference type="Proteomes" id="UP000011715">
    <property type="component" value="Unassembled WGS sequence"/>
</dbReference>
<keyword evidence="4" id="KW-1185">Reference proteome</keyword>
<evidence type="ECO:0000313" key="3">
    <source>
        <dbReference type="EnsemblFungi" id="MAPG_06155T0"/>
    </source>
</evidence>